<protein>
    <submittedName>
        <fullName evidence="1">Uncharacterized protein</fullName>
    </submittedName>
</protein>
<name>A0A2V4C5B9_9FLAO</name>
<sequence>METKHKEQLVEFLQSMYAAKKFKKLKPHSNSDNSFNVSLKVSGYNQLNLMVSDLLKASIFLLHHDAPSLPSHTVNTDINVMTLLEIALQLLPEEEMELLDELYKLNLKV</sequence>
<keyword evidence="2" id="KW-1185">Reference proteome</keyword>
<proteinExistence type="predicted"/>
<dbReference type="RefSeq" id="WP_110345554.1">
    <property type="nucleotide sequence ID" value="NZ_QJHL01000001.1"/>
</dbReference>
<reference evidence="1 2" key="1">
    <citation type="submission" date="2018-05" db="EMBL/GenBank/DDBJ databases">
        <title>Flavobacterium sp. strain IMCC34758, incomplete genome.</title>
        <authorList>
            <person name="Joung Y."/>
        </authorList>
    </citation>
    <scope>NUCLEOTIDE SEQUENCE [LARGE SCALE GENOMIC DNA]</scope>
    <source>
        <strain evidence="1 2">IMCC34758</strain>
    </source>
</reference>
<organism evidence="1 2">
    <name type="scientific">Flavobacterium hydrophilum</name>
    <dbReference type="NCBI Taxonomy" id="2211445"/>
    <lineage>
        <taxon>Bacteria</taxon>
        <taxon>Pseudomonadati</taxon>
        <taxon>Bacteroidota</taxon>
        <taxon>Flavobacteriia</taxon>
        <taxon>Flavobacteriales</taxon>
        <taxon>Flavobacteriaceae</taxon>
        <taxon>Flavobacterium</taxon>
    </lineage>
</organism>
<dbReference type="Proteomes" id="UP000247681">
    <property type="component" value="Unassembled WGS sequence"/>
</dbReference>
<dbReference type="AlphaFoldDB" id="A0A2V4C5B9"/>
<evidence type="ECO:0000313" key="1">
    <source>
        <dbReference type="EMBL" id="PXY46546.1"/>
    </source>
</evidence>
<gene>
    <name evidence="1" type="ORF">DMB68_05090</name>
</gene>
<dbReference type="EMBL" id="QJHL01000001">
    <property type="protein sequence ID" value="PXY46546.1"/>
    <property type="molecule type" value="Genomic_DNA"/>
</dbReference>
<accession>A0A2V4C5B9</accession>
<evidence type="ECO:0000313" key="2">
    <source>
        <dbReference type="Proteomes" id="UP000247681"/>
    </source>
</evidence>
<comment type="caution">
    <text evidence="1">The sequence shown here is derived from an EMBL/GenBank/DDBJ whole genome shotgun (WGS) entry which is preliminary data.</text>
</comment>
<dbReference type="OrthoDB" id="1358284at2"/>